<keyword evidence="2" id="KW-0175">Coiled coil</keyword>
<dbReference type="InterPro" id="IPR000195">
    <property type="entry name" value="Rab-GAP-TBC_dom"/>
</dbReference>
<dbReference type="EMBL" id="CAXLJL010000156">
    <property type="protein sequence ID" value="CAL5133331.1"/>
    <property type="molecule type" value="Genomic_DNA"/>
</dbReference>
<feature type="region of interest" description="Disordered" evidence="3">
    <location>
        <begin position="261"/>
        <end position="300"/>
    </location>
</feature>
<dbReference type="InterPro" id="IPR022164">
    <property type="entry name" value="Kinesin-like"/>
</dbReference>
<feature type="domain" description="Rab-GAP TBC" evidence="4">
    <location>
        <begin position="663"/>
        <end position="848"/>
    </location>
</feature>
<dbReference type="Gene3D" id="1.10.472.80">
    <property type="entry name" value="Ypt/Rab-GAP domain of gyp1p, domain 3"/>
    <property type="match status" value="1"/>
</dbReference>
<dbReference type="FunFam" id="1.10.472.80:FF:000027">
    <property type="entry name" value="GTPase activating protein (Evi5)"/>
    <property type="match status" value="1"/>
</dbReference>
<feature type="region of interest" description="Disordered" evidence="3">
    <location>
        <begin position="1175"/>
        <end position="1195"/>
    </location>
</feature>
<dbReference type="PANTHER" id="PTHR47219">
    <property type="entry name" value="RAB GTPASE-ACTIVATING PROTEIN 1-LIKE"/>
    <property type="match status" value="1"/>
</dbReference>
<sequence>MVSLIPGAQPGQGMKECACTGMRSVCSSTPRQLCRNERVRLHRYALSLLIDSQATVQNFTSPSYLYVHRIPQDEQFGVKMKDVITQKNPGALVGQEEVPTSQGQSPSNQKKASVSQEQVPDCKNEIPFGKGQASGNQEQTPITQEQLPPQFSVQKPTITQLPGPRCVHFRNLQLLSSKIAPLTKSRTEIGRLLWECSSQRVGDAQLVNMLIPVSTQEYIKIVNNSTGQFLYQFVLSQIMVCAKGSSEVTDNIVFLTYVDAGSERSPSNSPVQRASVPPGGDSIKLEEATEVLDGGSPPQDRKDTYRSLIMRCRTTYEASRLLYFAGNLLGHRDGKPVNPFSPDCGTVTVRLQLDLKEEDKASETEWKSVPKEKSEVFKLRAKTEKRLYICLSQMGGLPQISIDRCQSISVGYGRYISDSELALLGSGENEALPGEAGVGSQSNAAFATHVNWPSENQDFQMFDEVTGKDECIFFTVVVRLTLSNVEKPVCLRGVYRARVYRPDETFWLITDRKPIAQDYTVHLSEFVDSDGNLFIGRFVEATKVVVHPMKQSPPAQSSHASSIGTPPPPIEGSLDDDENEPLMSGRGVVSKEVTDDQLLSDWGVLITDWHAKVRENMSTDPFPSAPNVSADSTDQLYSGTVGPGTANLGSSLFQRIKRLVGRGIPDALRAEVWQLLAACPSGETGLMDAYRILITKPCKHDAVIQRDLARTFPAHSFFRQQVGQEYLFQVSRAYSLYDDEVGYCQGLSFFAAVLLLHMPVEQAFILLVRVSNHYGVRELFLDDFDGLHMRLYQLNRIIQDQLPDVAKHFKELGLETHMYASQWFLTLFTAKFPLAVVFHIVDLFLSEGMIFIFKVAFSLMRMARRVLLGLDFEGVLKYLRVTLPKRFMTPENSDELLAAAISAKVSPSRLLKYAKEYNALKAQRKAAESPLQALERQVTTLRNQVSRLERENEALASGLMSSKTSMHKQVDKLEDKAEILTHELFASRQDLQDALEEKAHLESEVSQIKQMLRTTLEENACERSQQQSLIEAYKAIACDLSRRRKTAQSAEGPSVPWEEGLHFKMLWALLDQVAKCEGCATALQSTVEEWRQSLPPEADGDESIYSFLQESSAEQNRHDGPVQAPPASSSSPGGSPQPAETTSLNGNKYTRSKQWLTNTLNSIRAMGGSFGNISNPVPVVGPNNSPPASIINSEH</sequence>
<dbReference type="GO" id="GO:0005096">
    <property type="term" value="F:GTPase activator activity"/>
    <property type="evidence" value="ECO:0007669"/>
    <property type="project" value="UniProtKB-KW"/>
</dbReference>
<dbReference type="InterPro" id="IPR035969">
    <property type="entry name" value="Rab-GAP_TBC_sf"/>
</dbReference>
<feature type="region of interest" description="Disordered" evidence="3">
    <location>
        <begin position="1112"/>
        <end position="1151"/>
    </location>
</feature>
<dbReference type="InterPro" id="IPR050302">
    <property type="entry name" value="Rab_GAP_TBC_domain"/>
</dbReference>
<feature type="compositionally biased region" description="Low complexity" evidence="3">
    <location>
        <begin position="1175"/>
        <end position="1189"/>
    </location>
</feature>
<dbReference type="AlphaFoldDB" id="A0AAV2TB38"/>
<dbReference type="Pfam" id="PF12473">
    <property type="entry name" value="DUF3694"/>
    <property type="match status" value="1"/>
</dbReference>
<protein>
    <recommendedName>
        <fullName evidence="4">Rab-GAP TBC domain-containing protein</fullName>
    </recommendedName>
</protein>
<gene>
    <name evidence="5" type="ORF">CDAUBV1_LOCUS6587</name>
</gene>
<dbReference type="GO" id="GO:0031267">
    <property type="term" value="F:small GTPase binding"/>
    <property type="evidence" value="ECO:0007669"/>
    <property type="project" value="TreeGrafter"/>
</dbReference>
<dbReference type="PROSITE" id="PS50086">
    <property type="entry name" value="TBC_RABGAP"/>
    <property type="match status" value="1"/>
</dbReference>
<evidence type="ECO:0000313" key="6">
    <source>
        <dbReference type="Proteomes" id="UP001497525"/>
    </source>
</evidence>
<comment type="caution">
    <text evidence="5">The sequence shown here is derived from an EMBL/GenBank/DDBJ whole genome shotgun (WGS) entry which is preliminary data.</text>
</comment>
<accession>A0AAV2TB38</accession>
<evidence type="ECO:0000256" key="1">
    <source>
        <dbReference type="ARBA" id="ARBA00022468"/>
    </source>
</evidence>
<evidence type="ECO:0000256" key="2">
    <source>
        <dbReference type="SAM" id="Coils"/>
    </source>
</evidence>
<feature type="compositionally biased region" description="Low complexity" evidence="3">
    <location>
        <begin position="552"/>
        <end position="562"/>
    </location>
</feature>
<evidence type="ECO:0000259" key="4">
    <source>
        <dbReference type="PROSITE" id="PS50086"/>
    </source>
</evidence>
<evidence type="ECO:0000256" key="3">
    <source>
        <dbReference type="SAM" id="MobiDB-lite"/>
    </source>
</evidence>
<feature type="compositionally biased region" description="Low complexity" evidence="3">
    <location>
        <begin position="1125"/>
        <end position="1139"/>
    </location>
</feature>
<organism evidence="5 6">
    <name type="scientific">Calicophoron daubneyi</name>
    <name type="common">Rumen fluke</name>
    <name type="synonym">Paramphistomum daubneyi</name>
    <dbReference type="NCBI Taxonomy" id="300641"/>
    <lineage>
        <taxon>Eukaryota</taxon>
        <taxon>Metazoa</taxon>
        <taxon>Spiralia</taxon>
        <taxon>Lophotrochozoa</taxon>
        <taxon>Platyhelminthes</taxon>
        <taxon>Trematoda</taxon>
        <taxon>Digenea</taxon>
        <taxon>Plagiorchiida</taxon>
        <taxon>Pronocephalata</taxon>
        <taxon>Paramphistomoidea</taxon>
        <taxon>Paramphistomidae</taxon>
        <taxon>Calicophoron</taxon>
    </lineage>
</organism>
<dbReference type="PANTHER" id="PTHR47219:SF9">
    <property type="entry name" value="GTPASE ACTIVATING PROTEIN AND CENTROSOME-ASSOCIATED, ISOFORM B"/>
    <property type="match status" value="1"/>
</dbReference>
<feature type="compositionally biased region" description="Polar residues" evidence="3">
    <location>
        <begin position="98"/>
        <end position="118"/>
    </location>
</feature>
<dbReference type="SMART" id="SM00164">
    <property type="entry name" value="TBC"/>
    <property type="match status" value="1"/>
</dbReference>
<feature type="coiled-coil region" evidence="2">
    <location>
        <begin position="917"/>
        <end position="1018"/>
    </location>
</feature>
<reference evidence="5" key="1">
    <citation type="submission" date="2024-06" db="EMBL/GenBank/DDBJ databases">
        <authorList>
            <person name="Liu X."/>
            <person name="Lenzi L."/>
            <person name="Haldenby T S."/>
            <person name="Uol C."/>
        </authorList>
    </citation>
    <scope>NUCLEOTIDE SEQUENCE</scope>
</reference>
<dbReference type="Gene3D" id="1.10.10.750">
    <property type="entry name" value="Ypt/Rab-GAP domain of gyp1p, domain 1"/>
    <property type="match status" value="1"/>
</dbReference>
<feature type="region of interest" description="Disordered" evidence="3">
    <location>
        <begin position="92"/>
        <end position="139"/>
    </location>
</feature>
<feature type="region of interest" description="Disordered" evidence="3">
    <location>
        <begin position="550"/>
        <end position="582"/>
    </location>
</feature>
<dbReference type="SUPFAM" id="SSF47923">
    <property type="entry name" value="Ypt/Rab-GAP domain of gyp1p"/>
    <property type="match status" value="2"/>
</dbReference>
<dbReference type="FunFam" id="1.10.8.270:FF:000001">
    <property type="entry name" value="TBC1 domain family member 1"/>
    <property type="match status" value="1"/>
</dbReference>
<dbReference type="Pfam" id="PF00566">
    <property type="entry name" value="RabGAP-TBC"/>
    <property type="match status" value="1"/>
</dbReference>
<proteinExistence type="predicted"/>
<keyword evidence="1" id="KW-0343">GTPase activation</keyword>
<name>A0AAV2TB38_CALDB</name>
<dbReference type="Gene3D" id="1.10.8.270">
    <property type="entry name" value="putative rabgap domain of human tbc1 domain family member 14 like domains"/>
    <property type="match status" value="1"/>
</dbReference>
<evidence type="ECO:0000313" key="5">
    <source>
        <dbReference type="EMBL" id="CAL5133331.1"/>
    </source>
</evidence>
<dbReference type="Proteomes" id="UP001497525">
    <property type="component" value="Unassembled WGS sequence"/>
</dbReference>
<feature type="compositionally biased region" description="Polar residues" evidence="3">
    <location>
        <begin position="1140"/>
        <end position="1151"/>
    </location>
</feature>